<dbReference type="AlphaFoldDB" id="A0A4Q9DUK7"/>
<keyword evidence="2" id="KW-1185">Reference proteome</keyword>
<reference evidence="1 2" key="1">
    <citation type="submission" date="2019-02" db="EMBL/GenBank/DDBJ databases">
        <title>Paenibacillus sp. nov., isolated from surface-sterilized tissue of Thalictrum simplex L.</title>
        <authorList>
            <person name="Tuo L."/>
        </authorList>
    </citation>
    <scope>NUCLEOTIDE SEQUENCE [LARGE SCALE GENOMIC DNA]</scope>
    <source>
        <strain evidence="1 2">N2SHLJ1</strain>
    </source>
</reference>
<dbReference type="OrthoDB" id="8442303at2"/>
<dbReference type="RefSeq" id="WP_131013821.1">
    <property type="nucleotide sequence ID" value="NZ_SIRE01000009.1"/>
</dbReference>
<gene>
    <name evidence="1" type="ORF">EYB31_13200</name>
</gene>
<name>A0A4Q9DUK7_9BACL</name>
<organism evidence="1 2">
    <name type="scientific">Paenibacillus thalictri</name>
    <dbReference type="NCBI Taxonomy" id="2527873"/>
    <lineage>
        <taxon>Bacteria</taxon>
        <taxon>Bacillati</taxon>
        <taxon>Bacillota</taxon>
        <taxon>Bacilli</taxon>
        <taxon>Bacillales</taxon>
        <taxon>Paenibacillaceae</taxon>
        <taxon>Paenibacillus</taxon>
    </lineage>
</organism>
<dbReference type="EMBL" id="SIRE01000009">
    <property type="protein sequence ID" value="TBL78460.1"/>
    <property type="molecule type" value="Genomic_DNA"/>
</dbReference>
<accession>A0A4Q9DUK7</accession>
<sequence>MRKYMTEFCLNVYCSYKTFIPIEHIDKVNDGKQYNIYAILTKPRVYIKQGSIGKLGDTLSFELYMFKNGKKEQIAIKDFYLGRDTEEIEFEISDNEEQINITINGKNEIPFRAEWFYQQYCYQNNIIYELEVLYVGQAFGKNGEKTAQERLKNHSTLQKILTYYFVNNRDKTLFALLMEMTDQHHLSMDGITDVYQKSDEEDLAHMEQVLKAQHTYRQIVNISEAAIINYFKPEYNTNFIDNFPSDTHTGYKTYFDLDYNLLVVELDMELNNFPQIVLYTKFNKLNNPWEFIEYKLYNDPNRTVMYDIFSDSNEDEQ</sequence>
<evidence type="ECO:0000313" key="2">
    <source>
        <dbReference type="Proteomes" id="UP000293142"/>
    </source>
</evidence>
<evidence type="ECO:0000313" key="1">
    <source>
        <dbReference type="EMBL" id="TBL78460.1"/>
    </source>
</evidence>
<dbReference type="Proteomes" id="UP000293142">
    <property type="component" value="Unassembled WGS sequence"/>
</dbReference>
<proteinExistence type="predicted"/>
<protein>
    <submittedName>
        <fullName evidence="1">Uncharacterized protein</fullName>
    </submittedName>
</protein>
<comment type="caution">
    <text evidence="1">The sequence shown here is derived from an EMBL/GenBank/DDBJ whole genome shotgun (WGS) entry which is preliminary data.</text>
</comment>